<organism evidence="7 8">
    <name type="scientific">Paenibacillus macerans</name>
    <name type="common">Bacillus macerans</name>
    <dbReference type="NCBI Taxonomy" id="44252"/>
    <lineage>
        <taxon>Bacteria</taxon>
        <taxon>Bacillati</taxon>
        <taxon>Bacillota</taxon>
        <taxon>Bacilli</taxon>
        <taxon>Bacillales</taxon>
        <taxon>Paenibacillaceae</taxon>
        <taxon>Paenibacillus</taxon>
    </lineage>
</organism>
<dbReference type="EMBL" id="WNZZ01000004">
    <property type="protein sequence ID" value="MUG22482.1"/>
    <property type="molecule type" value="Genomic_DNA"/>
</dbReference>
<dbReference type="Gene3D" id="3.40.50.300">
    <property type="entry name" value="P-loop containing nucleotide triphosphate hydrolases"/>
    <property type="match status" value="3"/>
</dbReference>
<feature type="transmembrane region" description="Helical" evidence="5">
    <location>
        <begin position="37"/>
        <end position="58"/>
    </location>
</feature>
<reference evidence="7 8" key="1">
    <citation type="submission" date="2019-11" db="EMBL/GenBank/DDBJ databases">
        <title>Draft genome sequences of five Paenibacillus species of dairy origin.</title>
        <authorList>
            <person name="Olajide A.M."/>
            <person name="Chen S."/>
            <person name="Lapointe G."/>
        </authorList>
    </citation>
    <scope>NUCLEOTIDE SEQUENCE [LARGE SCALE GENOMIC DNA]</scope>
    <source>
        <strain evidence="7 8">3CT49</strain>
    </source>
</reference>
<name>A0A6N8EVK9_PAEMA</name>
<evidence type="ECO:0000256" key="5">
    <source>
        <dbReference type="SAM" id="Phobius"/>
    </source>
</evidence>
<dbReference type="CDD" id="cd01127">
    <property type="entry name" value="TrwB_TraG_TraD_VirD4"/>
    <property type="match status" value="1"/>
</dbReference>
<dbReference type="InterPro" id="IPR003593">
    <property type="entry name" value="AAA+_ATPase"/>
</dbReference>
<keyword evidence="2 4" id="KW-0547">Nucleotide-binding</keyword>
<evidence type="ECO:0000256" key="3">
    <source>
        <dbReference type="ARBA" id="ARBA00022840"/>
    </source>
</evidence>
<keyword evidence="5" id="KW-0812">Transmembrane</keyword>
<keyword evidence="3 4" id="KW-0067">ATP-binding</keyword>
<dbReference type="SMART" id="SM00382">
    <property type="entry name" value="AAA"/>
    <property type="match status" value="2"/>
</dbReference>
<dbReference type="Proteomes" id="UP000442469">
    <property type="component" value="Unassembled WGS sequence"/>
</dbReference>
<evidence type="ECO:0000313" key="7">
    <source>
        <dbReference type="EMBL" id="MUG22482.1"/>
    </source>
</evidence>
<feature type="binding site" evidence="4">
    <location>
        <begin position="471"/>
        <end position="478"/>
    </location>
    <ligand>
        <name>ATP</name>
        <dbReference type="ChEBI" id="CHEBI:30616"/>
    </ligand>
</feature>
<dbReference type="InterPro" id="IPR027417">
    <property type="entry name" value="P-loop_NTPase"/>
</dbReference>
<dbReference type="GO" id="GO:0003677">
    <property type="term" value="F:DNA binding"/>
    <property type="evidence" value="ECO:0007669"/>
    <property type="project" value="InterPro"/>
</dbReference>
<keyword evidence="1" id="KW-0677">Repeat</keyword>
<dbReference type="SUPFAM" id="SSF52540">
    <property type="entry name" value="P-loop containing nucleoside triphosphate hydrolases"/>
    <property type="match status" value="2"/>
</dbReference>
<dbReference type="NCBIfam" id="TIGR03928">
    <property type="entry name" value="T7_EssCb_Firm"/>
    <property type="match status" value="1"/>
</dbReference>
<evidence type="ECO:0000313" key="8">
    <source>
        <dbReference type="Proteomes" id="UP000442469"/>
    </source>
</evidence>
<dbReference type="InterPro" id="IPR050206">
    <property type="entry name" value="FtsK/SpoIIIE/SftA"/>
</dbReference>
<feature type="transmembrane region" description="Helical" evidence="5">
    <location>
        <begin position="64"/>
        <end position="87"/>
    </location>
</feature>
<protein>
    <submittedName>
        <fullName evidence="7">Type VII secretion protein EssC</fullName>
    </submittedName>
</protein>
<proteinExistence type="predicted"/>
<dbReference type="RefSeq" id="WP_155619772.1">
    <property type="nucleotide sequence ID" value="NZ_JAQCVN010000013.1"/>
</dbReference>
<feature type="binding site" evidence="4">
    <location>
        <begin position="823"/>
        <end position="830"/>
    </location>
    <ligand>
        <name>ATP</name>
        <dbReference type="ChEBI" id="CHEBI:30616"/>
    </ligand>
</feature>
<evidence type="ECO:0000259" key="6">
    <source>
        <dbReference type="PROSITE" id="PS50901"/>
    </source>
</evidence>
<comment type="caution">
    <text evidence="7">The sequence shown here is derived from an EMBL/GenBank/DDBJ whole genome shotgun (WGS) entry which is preliminary data.</text>
</comment>
<evidence type="ECO:0000256" key="4">
    <source>
        <dbReference type="PROSITE-ProRule" id="PRU00289"/>
    </source>
</evidence>
<feature type="domain" description="FtsK" evidence="6">
    <location>
        <begin position="806"/>
        <end position="1061"/>
    </location>
</feature>
<feature type="domain" description="FtsK" evidence="6">
    <location>
        <begin position="451"/>
        <end position="650"/>
    </location>
</feature>
<evidence type="ECO:0000256" key="2">
    <source>
        <dbReference type="ARBA" id="ARBA00022741"/>
    </source>
</evidence>
<dbReference type="InterPro" id="IPR023839">
    <property type="entry name" value="Firmicutes_EssC_C"/>
</dbReference>
<keyword evidence="5" id="KW-1133">Transmembrane helix</keyword>
<dbReference type="GO" id="GO:0005524">
    <property type="term" value="F:ATP binding"/>
    <property type="evidence" value="ECO:0007669"/>
    <property type="project" value="UniProtKB-UniRule"/>
</dbReference>
<dbReference type="PROSITE" id="PS50901">
    <property type="entry name" value="FTSK"/>
    <property type="match status" value="2"/>
</dbReference>
<dbReference type="PANTHER" id="PTHR22683:SF1">
    <property type="entry name" value="TYPE VII SECRETION SYSTEM PROTEIN ESSC"/>
    <property type="match status" value="1"/>
</dbReference>
<accession>A0A6N8EVK9</accession>
<sequence length="1383" mass="152211">MMNENHLFNRQPRFLPEMPGGELEIPGPPHAYEKPEISWFTLLAPPAVMLVITGLLALTSQSMFMMLSIAMTVMTLIVSLTSATAQIRKYKNKKKEREKKYLQFIADCRSELTLAREQQIKAMNELNPEPAACLERIQQLDRRLWERTPSYPDFLSLRLGVGSVPAARRIQYTKQAIILESDPLLMEPQRLALEFERVPDVPVSVNLMKAEICGIAGEEELALDLVTKLVLQLVTHHGYDDVRVVVLASEETLDRWNWLKPLPHVWSGGFDSRYLLCGPAIAHQVLGELYQVLKDRELKTVGGAMLPHYVFIVQDPGLLENEPIHKYLYNKCASLGVSSVFIAQGAAYLPMNCRQVVLLQGKTGELADRETGEKSTFLPDKADFAQLDQAARRLAPLRIKNTAAQFSLPVSLTLLELLGAKAAGEVDVASRWIRNKPFKGMSVPIGVKAGGNPFYLDMHETGHGPHGLVAGTTGSGKSELLQSIIISLALNYHPHDVVFVLIDYKGGGMADVFKGMPHLVGTITNLGGNETTRALLSIKSELMRRQRVFSEYGVNNIDRYQKLYYSRSRSEQASMPAIPHLIMIADEFAELKQDQPDFMKELVSAARVGRSLGVHLILATQKPAGVVDDQIWSNSKFKICLKVQDETDSKDVIKRPDAAMIKEPGRAYIQVGHDEIFELFQSAYSGADYDPEGELLKRENRAKRIYEVSLHGRAEQIYPREEEKIAKKEMPTQLKAMVDHIIAVSGANGIEPLKGPWLPPLPDTVYLDDIYGPEEGFRTDLGRWAPSGDLLSVPIGLLDDPRGQRQEPLRIDFAQDGNLFVYGAPGTGKTYLLKTLCLSLAHKYSPEDVHLYVMDFGGSSFRALEQLPHCGGVMTLEQESLIQQFMLFVFRTIEERKKLFEDTRSDGFNDYRLNAAGIRERGVQGGGGAGGIGGTNIAGAVATSGTGSVELNIVGAFAARTSATGSSAAGLSATGSSAASSNATSSPVSLPAIVLVIDNYFALSETYESVDEKMVMLAREGAKYGIYMAVSATNASLVRYKFAVNFKMAVTLQLTDKGEYDGIVGRTEGLEPAKLAGRALVRGKPPLEFQTAVPEYKAADLEQTLERYAALVRSGTVRPATPIPVMPARIDMAEINRGASGSRIAIGLGDQDLQPVLVDLTATPVLMIAGDPLSGKSTQLVSWIRALAANLGEEGLAVYALDSGAMGLYSIMNEPYVTDLAQIEDMYSFVDGVKEELDARRSKLLETRRAGGDPETLVRSWKQLVFVFDKLSELTEGDQYSLKELLERIVKQERGLKAAVLAADLTGELANNWDGLGKAIREEQCGLLLGSLKEQSLFNARLPYGAQEKEFEPGDGYFIVKNKFIGLRTGVYESKPELVLERR</sequence>
<dbReference type="Pfam" id="PF01580">
    <property type="entry name" value="FtsK_SpoIIIE"/>
    <property type="match status" value="2"/>
</dbReference>
<keyword evidence="5" id="KW-0472">Membrane</keyword>
<dbReference type="InterPro" id="IPR002543">
    <property type="entry name" value="FtsK_dom"/>
</dbReference>
<dbReference type="PANTHER" id="PTHR22683">
    <property type="entry name" value="SPORULATION PROTEIN RELATED"/>
    <property type="match status" value="1"/>
</dbReference>
<evidence type="ECO:0000256" key="1">
    <source>
        <dbReference type="ARBA" id="ARBA00022737"/>
    </source>
</evidence>
<gene>
    <name evidence="7" type="primary">essC</name>
    <name evidence="7" type="ORF">GNQ08_08650</name>
</gene>